<protein>
    <submittedName>
        <fullName evidence="7">Diapolycopene oxygenase</fullName>
    </submittedName>
</protein>
<evidence type="ECO:0000256" key="5">
    <source>
        <dbReference type="RuleBase" id="RU362075"/>
    </source>
</evidence>
<dbReference type="InterPro" id="IPR002937">
    <property type="entry name" value="Amino_oxidase"/>
</dbReference>
<dbReference type="AlphaFoldDB" id="A0A366H487"/>
<sequence length="494" mass="56242">MPQRKAIVIGAGLGGISAAVSLKQEGYEVAIFEKNSQIGGKLNVHRERGYSFDLGPSILTLPHIFRRLFERSGKNLEDYIPIRTVRPHWRNFFEDGTVVDLYPEADKMAAEALKVGEPYENVERFLKYSADLYDLTNDGYFEQGLDNWREFGKHYGLWKFPQFDLFRNMHSGVASHFDTRYFRDVFDFFIKYVGSSAFRAPAFMNSMATIQFRYDLWYVDGGLYNIAVGLGRLMEELGVKVHLESAVEEVRREGGRVTGIVVGGEFHAADVVISNMEVIPAYKELLGEEGAFTRKLEKRLEPACSGLIIDLGLDRQYPQLAHHNFFFSDDQREHFRTVFEKRELPHDPTLYVVAASRTDATVAPQGCDALKILPHIPYIDDEHPLSRADYEALKDRVLEKLERMGLENLRQHVVVEHVWTPLDIREQYNSNKGSIYGVVSDRWKNLAFKAPKQSTKYPNLFFVGGSVNPGGGMPMVVLCGQNVAKKVVAWHAQC</sequence>
<keyword evidence="4 5" id="KW-0560">Oxidoreductase</keyword>
<evidence type="ECO:0000259" key="6">
    <source>
        <dbReference type="Pfam" id="PF01593"/>
    </source>
</evidence>
<keyword evidence="3 5" id="KW-0125">Carotenoid biosynthesis</keyword>
<proteinExistence type="inferred from homology"/>
<comment type="pathway">
    <text evidence="1 5">Carotenoid biosynthesis.</text>
</comment>
<dbReference type="GO" id="GO:0016491">
    <property type="term" value="F:oxidoreductase activity"/>
    <property type="evidence" value="ECO:0007669"/>
    <property type="project" value="UniProtKB-KW"/>
</dbReference>
<evidence type="ECO:0000256" key="1">
    <source>
        <dbReference type="ARBA" id="ARBA00004829"/>
    </source>
</evidence>
<feature type="domain" description="Amine oxidase" evidence="6">
    <location>
        <begin position="13"/>
        <end position="487"/>
    </location>
</feature>
<comment type="similarity">
    <text evidence="2 5">Belongs to the carotenoid/retinoid oxidoreductase family.</text>
</comment>
<dbReference type="GO" id="GO:0016117">
    <property type="term" value="P:carotenoid biosynthetic process"/>
    <property type="evidence" value="ECO:0007669"/>
    <property type="project" value="UniProtKB-KW"/>
</dbReference>
<dbReference type="Proteomes" id="UP000253426">
    <property type="component" value="Unassembled WGS sequence"/>
</dbReference>
<dbReference type="Gene3D" id="3.50.50.60">
    <property type="entry name" value="FAD/NAD(P)-binding domain"/>
    <property type="match status" value="2"/>
</dbReference>
<dbReference type="NCBIfam" id="TIGR02734">
    <property type="entry name" value="crtI_fam"/>
    <property type="match status" value="1"/>
</dbReference>
<organism evidence="7 8">
    <name type="scientific">Roseimicrobium gellanilyticum</name>
    <dbReference type="NCBI Taxonomy" id="748857"/>
    <lineage>
        <taxon>Bacteria</taxon>
        <taxon>Pseudomonadati</taxon>
        <taxon>Verrucomicrobiota</taxon>
        <taxon>Verrucomicrobiia</taxon>
        <taxon>Verrucomicrobiales</taxon>
        <taxon>Verrucomicrobiaceae</taxon>
        <taxon>Roseimicrobium</taxon>
    </lineage>
</organism>
<gene>
    <name evidence="7" type="ORF">DES53_12027</name>
</gene>
<dbReference type="Pfam" id="PF01593">
    <property type="entry name" value="Amino_oxidase"/>
    <property type="match status" value="1"/>
</dbReference>
<evidence type="ECO:0000256" key="3">
    <source>
        <dbReference type="ARBA" id="ARBA00022746"/>
    </source>
</evidence>
<dbReference type="RefSeq" id="WP_113962208.1">
    <property type="nucleotide sequence ID" value="NZ_QNRR01000020.1"/>
</dbReference>
<dbReference type="OrthoDB" id="9814556at2"/>
<dbReference type="EMBL" id="QNRR01000020">
    <property type="protein sequence ID" value="RBP35659.1"/>
    <property type="molecule type" value="Genomic_DNA"/>
</dbReference>
<comment type="caution">
    <text evidence="7">The sequence shown here is derived from an EMBL/GenBank/DDBJ whole genome shotgun (WGS) entry which is preliminary data.</text>
</comment>
<keyword evidence="8" id="KW-1185">Reference proteome</keyword>
<evidence type="ECO:0000313" key="8">
    <source>
        <dbReference type="Proteomes" id="UP000253426"/>
    </source>
</evidence>
<evidence type="ECO:0000313" key="7">
    <source>
        <dbReference type="EMBL" id="RBP35659.1"/>
    </source>
</evidence>
<accession>A0A366H487</accession>
<reference evidence="7 8" key="1">
    <citation type="submission" date="2018-06" db="EMBL/GenBank/DDBJ databases">
        <title>Genomic Encyclopedia of Type Strains, Phase IV (KMG-IV): sequencing the most valuable type-strain genomes for metagenomic binning, comparative biology and taxonomic classification.</title>
        <authorList>
            <person name="Goeker M."/>
        </authorList>
    </citation>
    <scope>NUCLEOTIDE SEQUENCE [LARGE SCALE GENOMIC DNA]</scope>
    <source>
        <strain evidence="7 8">DSM 25532</strain>
    </source>
</reference>
<evidence type="ECO:0000256" key="4">
    <source>
        <dbReference type="ARBA" id="ARBA00023002"/>
    </source>
</evidence>
<dbReference type="InterPro" id="IPR014105">
    <property type="entry name" value="Carotenoid/retinoid_OxRdtase"/>
</dbReference>
<dbReference type="PANTHER" id="PTHR43734:SF7">
    <property type="entry name" value="4,4'-DIAPONEUROSPORENE OXYGENASE"/>
    <property type="match status" value="1"/>
</dbReference>
<name>A0A366H487_9BACT</name>
<dbReference type="InterPro" id="IPR036188">
    <property type="entry name" value="FAD/NAD-bd_sf"/>
</dbReference>
<evidence type="ECO:0000256" key="2">
    <source>
        <dbReference type="ARBA" id="ARBA00006046"/>
    </source>
</evidence>
<dbReference type="SUPFAM" id="SSF51905">
    <property type="entry name" value="FAD/NAD(P)-binding domain"/>
    <property type="match status" value="1"/>
</dbReference>
<dbReference type="PANTHER" id="PTHR43734">
    <property type="entry name" value="PHYTOENE DESATURASE"/>
    <property type="match status" value="1"/>
</dbReference>